<accession>A0A972NSF6</accession>
<comment type="caution">
    <text evidence="3">The sequence shown here is derived from an EMBL/GenBank/DDBJ whole genome shotgun (WGS) entry which is preliminary data.</text>
</comment>
<keyword evidence="1" id="KW-0472">Membrane</keyword>
<keyword evidence="4" id="KW-1185">Reference proteome</keyword>
<dbReference type="Proteomes" id="UP000655523">
    <property type="component" value="Unassembled WGS sequence"/>
</dbReference>
<dbReference type="Gene3D" id="3.30.1380.10">
    <property type="match status" value="1"/>
</dbReference>
<dbReference type="InterPro" id="IPR009045">
    <property type="entry name" value="Zn_M74/Hedgehog-like"/>
</dbReference>
<dbReference type="SUPFAM" id="SSF55166">
    <property type="entry name" value="Hedgehog/DD-peptidase"/>
    <property type="match status" value="1"/>
</dbReference>
<dbReference type="Pfam" id="PF13539">
    <property type="entry name" value="Peptidase_M15_4"/>
    <property type="match status" value="1"/>
</dbReference>
<keyword evidence="1" id="KW-0812">Transmembrane</keyword>
<organism evidence="3 4">
    <name type="scientific">Paraburkholderia elongata</name>
    <dbReference type="NCBI Taxonomy" id="2675747"/>
    <lineage>
        <taxon>Bacteria</taxon>
        <taxon>Pseudomonadati</taxon>
        <taxon>Pseudomonadota</taxon>
        <taxon>Betaproteobacteria</taxon>
        <taxon>Burkholderiales</taxon>
        <taxon>Burkholderiaceae</taxon>
        <taxon>Paraburkholderia</taxon>
    </lineage>
</organism>
<dbReference type="GO" id="GO:0008233">
    <property type="term" value="F:peptidase activity"/>
    <property type="evidence" value="ECO:0007669"/>
    <property type="project" value="InterPro"/>
</dbReference>
<sequence>MNPRLFRRDNTVPAPLRAGLILRASIAKYNCFQFPGSTLIAVVLLAYFAIAVVIAAMLLLPAVRASLLGAALAIHGRVMRGASQGASRARGQLLRSAKISQSTAVDMQKLLAKRRLLIFTTTGILATPPLVALALRGRQLFQFDDTARVPDEKIAALLNGEQLVPPPPLPPEVFATQEVEQIRPALKDASRDWNLLDADFRTRLLLVYKIMHEQYGYEMALLEGYRSPERQNRLAQMGGNVTNAAAFQSYHQYGLAADNAFLRDGKLVISEKDPWAMRGYQLYGQTAEQVGLTWGGRWKMMDLGHVEYHKPGFVLGRGH</sequence>
<dbReference type="AlphaFoldDB" id="A0A972NSF6"/>
<evidence type="ECO:0000256" key="1">
    <source>
        <dbReference type="SAM" id="Phobius"/>
    </source>
</evidence>
<proteinExistence type="predicted"/>
<dbReference type="CDD" id="cd14845">
    <property type="entry name" value="L-Ala-D-Glu_peptidase_like"/>
    <property type="match status" value="1"/>
</dbReference>
<feature type="transmembrane region" description="Helical" evidence="1">
    <location>
        <begin position="116"/>
        <end position="135"/>
    </location>
</feature>
<protein>
    <submittedName>
        <fullName evidence="3">M15 family peptidase</fullName>
    </submittedName>
</protein>
<evidence type="ECO:0000313" key="3">
    <source>
        <dbReference type="EMBL" id="NPT57002.1"/>
    </source>
</evidence>
<evidence type="ECO:0000259" key="2">
    <source>
        <dbReference type="Pfam" id="PF13539"/>
    </source>
</evidence>
<dbReference type="EMBL" id="WOEZ01000112">
    <property type="protein sequence ID" value="NPT57002.1"/>
    <property type="molecule type" value="Genomic_DNA"/>
</dbReference>
<gene>
    <name evidence="3" type="ORF">GNZ13_21090</name>
</gene>
<feature type="transmembrane region" description="Helical" evidence="1">
    <location>
        <begin position="39"/>
        <end position="60"/>
    </location>
</feature>
<dbReference type="InterPro" id="IPR039561">
    <property type="entry name" value="Peptidase_M15C"/>
</dbReference>
<reference evidence="3 4" key="1">
    <citation type="submission" date="2019-11" db="EMBL/GenBank/DDBJ databases">
        <title>Metabolism of dissolved organic matter in forest soils.</title>
        <authorList>
            <person name="Cyle K.T."/>
            <person name="Wilhelm R.C."/>
            <person name="Martinez C.E."/>
        </authorList>
    </citation>
    <scope>NUCLEOTIDE SEQUENCE [LARGE SCALE GENOMIC DNA]</scope>
    <source>
        <strain evidence="3 4">5N</strain>
    </source>
</reference>
<feature type="domain" description="Peptidase M15C" evidence="2">
    <location>
        <begin position="243"/>
        <end position="308"/>
    </location>
</feature>
<name>A0A972NSF6_9BURK</name>
<evidence type="ECO:0000313" key="4">
    <source>
        <dbReference type="Proteomes" id="UP000655523"/>
    </source>
</evidence>
<keyword evidence="1" id="KW-1133">Transmembrane helix</keyword>